<dbReference type="HOGENOM" id="CLU_105763_0_0_10"/>
<protein>
    <submittedName>
        <fullName evidence="2">Uncharacterized protein</fullName>
    </submittedName>
</protein>
<keyword evidence="1" id="KW-0472">Membrane</keyword>
<dbReference type="Proteomes" id="UP000032726">
    <property type="component" value="Chromosome"/>
</dbReference>
<dbReference type="KEGG" id="mlt:VC82_655"/>
<dbReference type="EMBL" id="CP011071">
    <property type="protein sequence ID" value="AKA34321.1"/>
    <property type="molecule type" value="Genomic_DNA"/>
</dbReference>
<organism evidence="2 3">
    <name type="scientific">Flagellimonas lutaonensis</name>
    <dbReference type="NCBI Taxonomy" id="516051"/>
    <lineage>
        <taxon>Bacteria</taxon>
        <taxon>Pseudomonadati</taxon>
        <taxon>Bacteroidota</taxon>
        <taxon>Flavobacteriia</taxon>
        <taxon>Flavobacteriales</taxon>
        <taxon>Flavobacteriaceae</taxon>
        <taxon>Flagellimonas</taxon>
    </lineage>
</organism>
<feature type="transmembrane region" description="Helical" evidence="1">
    <location>
        <begin position="68"/>
        <end position="90"/>
    </location>
</feature>
<feature type="transmembrane region" description="Helical" evidence="1">
    <location>
        <begin position="127"/>
        <end position="147"/>
    </location>
</feature>
<evidence type="ECO:0000313" key="3">
    <source>
        <dbReference type="Proteomes" id="UP000032726"/>
    </source>
</evidence>
<sequence>MKELFIDNFFFPFYLATWFVSVVTYRKYFDTPLKFFPIYISYVIFTELLGYFIINFEDFSFFSQQEYSWHNIIIYNIYQIVMLCFFYWVYLKLLRNSKHKNLVAGAIVVTAIAYLVSLFFQNPLHSSMYYADFFGSYSLILCVILYFKEKAREGRTSSLKHNLMFWVSLGLLVFHIFVPFLFFVGYQDVETWHKYHFRKILWVLVSLMYTLFCIGLIVGKRKAFR</sequence>
<keyword evidence="1" id="KW-1133">Transmembrane helix</keyword>
<name>A0A0D5YR45_9FLAO</name>
<keyword evidence="1" id="KW-0812">Transmembrane</keyword>
<feature type="transmembrane region" description="Helical" evidence="1">
    <location>
        <begin position="6"/>
        <end position="24"/>
    </location>
</feature>
<keyword evidence="3" id="KW-1185">Reference proteome</keyword>
<evidence type="ECO:0000256" key="1">
    <source>
        <dbReference type="SAM" id="Phobius"/>
    </source>
</evidence>
<accession>A0A0D5YR45</accession>
<dbReference type="RefSeq" id="WP_045801096.1">
    <property type="nucleotide sequence ID" value="NZ_CP011071.1"/>
</dbReference>
<feature type="transmembrane region" description="Helical" evidence="1">
    <location>
        <begin position="102"/>
        <end position="121"/>
    </location>
</feature>
<evidence type="ECO:0000313" key="2">
    <source>
        <dbReference type="EMBL" id="AKA34321.1"/>
    </source>
</evidence>
<dbReference type="OrthoDB" id="1435288at2"/>
<reference evidence="2 3" key="1">
    <citation type="submission" date="2015-03" db="EMBL/GenBank/DDBJ databases">
        <title>Complete genome sequence of Muricauda lutaonensis CC-HSB-11T, isolated from a coastal hot spring.</title>
        <authorList>
            <person name="Kim K.M."/>
        </authorList>
    </citation>
    <scope>NUCLEOTIDE SEQUENCE [LARGE SCALE GENOMIC DNA]</scope>
    <source>
        <strain evidence="2 3">CC-HSB-11</strain>
    </source>
</reference>
<dbReference type="AlphaFoldDB" id="A0A0D5YR45"/>
<proteinExistence type="predicted"/>
<gene>
    <name evidence="2" type="ORF">VC82_655</name>
</gene>
<feature type="transmembrane region" description="Helical" evidence="1">
    <location>
        <begin position="36"/>
        <end position="56"/>
    </location>
</feature>
<feature type="transmembrane region" description="Helical" evidence="1">
    <location>
        <begin position="200"/>
        <end position="219"/>
    </location>
</feature>
<feature type="transmembrane region" description="Helical" evidence="1">
    <location>
        <begin position="163"/>
        <end position="185"/>
    </location>
</feature>
<dbReference type="STRING" id="516051.VC82_655"/>